<reference evidence="2 3" key="1">
    <citation type="journal article" date="2012" name="BMC Genomics">
        <title>Comparative genomics of bacteria in the genus Providencia isolated from wild Drosophila melanogaster.</title>
        <authorList>
            <person name="Galac M.R."/>
            <person name="Lazzaro B.P."/>
        </authorList>
    </citation>
    <scope>NUCLEOTIDE SEQUENCE [LARGE SCALE GENOMIC DNA]</scope>
    <source>
        <strain evidence="2 3">DSM 19968</strain>
    </source>
</reference>
<evidence type="ECO:0000313" key="3">
    <source>
        <dbReference type="Proteomes" id="UP000009336"/>
    </source>
</evidence>
<dbReference type="SUPFAM" id="SSF47336">
    <property type="entry name" value="ACP-like"/>
    <property type="match status" value="1"/>
</dbReference>
<dbReference type="OrthoDB" id="9803943at2"/>
<dbReference type="InterPro" id="IPR036736">
    <property type="entry name" value="ACP-like_sf"/>
</dbReference>
<dbReference type="Proteomes" id="UP000009336">
    <property type="component" value="Unassembled WGS sequence"/>
</dbReference>
<comment type="caution">
    <text evidence="2">The sequence shown here is derived from an EMBL/GenBank/DDBJ whole genome shotgun (WGS) entry which is preliminary data.</text>
</comment>
<dbReference type="InterPro" id="IPR009081">
    <property type="entry name" value="PP-bd_ACP"/>
</dbReference>
<proteinExistence type="predicted"/>
<evidence type="ECO:0000259" key="1">
    <source>
        <dbReference type="PROSITE" id="PS50075"/>
    </source>
</evidence>
<feature type="domain" description="Carrier" evidence="1">
    <location>
        <begin position="9"/>
        <end position="94"/>
    </location>
</feature>
<sequence>MSDDAELNDKIEKRKAMLIRVKEGLIERLNLQKKINQIDDDTPLFGNGLKLDSVDATEILVFLNDEFNIQVTEGDDPSYMRTINSLVTFILNKQEAQSCKS</sequence>
<dbReference type="STRING" id="1141662.OOA_08841"/>
<evidence type="ECO:0000313" key="2">
    <source>
        <dbReference type="EMBL" id="EKT61987.1"/>
    </source>
</evidence>
<dbReference type="PROSITE" id="PS50075">
    <property type="entry name" value="CARRIER"/>
    <property type="match status" value="1"/>
</dbReference>
<gene>
    <name evidence="2" type="ORF">OOA_08841</name>
</gene>
<dbReference type="Gene3D" id="1.10.1200.10">
    <property type="entry name" value="ACP-like"/>
    <property type="match status" value="1"/>
</dbReference>
<dbReference type="HOGENOM" id="CLU_108696_14_1_6"/>
<organism evidence="2 3">
    <name type="scientific">Providencia burhodogranariea DSM 19968</name>
    <dbReference type="NCBI Taxonomy" id="1141662"/>
    <lineage>
        <taxon>Bacteria</taxon>
        <taxon>Pseudomonadati</taxon>
        <taxon>Pseudomonadota</taxon>
        <taxon>Gammaproteobacteria</taxon>
        <taxon>Enterobacterales</taxon>
        <taxon>Morganellaceae</taxon>
        <taxon>Providencia</taxon>
    </lineage>
</organism>
<name>K8WX79_9GAMM</name>
<dbReference type="PATRIC" id="fig|1141662.3.peg.1789"/>
<keyword evidence="3" id="KW-1185">Reference proteome</keyword>
<protein>
    <submittedName>
        <fullName evidence="2">Acyl carrier protein</fullName>
    </submittedName>
</protein>
<dbReference type="eggNOG" id="COG0236">
    <property type="taxonomic scope" value="Bacteria"/>
</dbReference>
<dbReference type="EMBL" id="AKKL01000022">
    <property type="protein sequence ID" value="EKT61987.1"/>
    <property type="molecule type" value="Genomic_DNA"/>
</dbReference>
<dbReference type="RefSeq" id="WP_008911786.1">
    <property type="nucleotide sequence ID" value="NZ_KB233222.1"/>
</dbReference>
<dbReference type="AlphaFoldDB" id="K8WX79"/>
<accession>K8WX79</accession>
<dbReference type="Pfam" id="PF00550">
    <property type="entry name" value="PP-binding"/>
    <property type="match status" value="1"/>
</dbReference>